<feature type="non-terminal residue" evidence="1">
    <location>
        <position position="1"/>
    </location>
</feature>
<organism evidence="1">
    <name type="scientific">marine sediment metagenome</name>
    <dbReference type="NCBI Taxonomy" id="412755"/>
    <lineage>
        <taxon>unclassified sequences</taxon>
        <taxon>metagenomes</taxon>
        <taxon>ecological metagenomes</taxon>
    </lineage>
</organism>
<sequence length="287" mass="30593">GSTMRIEVAAVNLSNQSSDDLNSADSWQTTILLFLQNCGGDVGQAMDWVDCPPTEIESWGEKFSEGNGFAIYYHRNGTARIALDVNGEFPRVSEGTRVNLYGSGTSGFTLNEGTFLDWAIVDKFESDLDVGIPGTGNTEHWAFWHFTPPVEQGATWFFRMCVDDCFLGSGAEISCSPECSSIYPGIRVSANVQARNVAPLGASDENCVSGAGAIAGFIYPNITLESAGLLPGDVISVSALGRVESGGVCDINDAEDFALMTSGLIGRDFFTSDPFGTGSPWELRTGS</sequence>
<name>X0T2B3_9ZZZZ</name>
<dbReference type="AlphaFoldDB" id="X0T2B3"/>
<gene>
    <name evidence="1" type="ORF">S01H1_25112</name>
</gene>
<proteinExistence type="predicted"/>
<accession>X0T2B3</accession>
<dbReference type="EMBL" id="BARS01015134">
    <property type="protein sequence ID" value="GAF87389.1"/>
    <property type="molecule type" value="Genomic_DNA"/>
</dbReference>
<feature type="non-terminal residue" evidence="1">
    <location>
        <position position="287"/>
    </location>
</feature>
<protein>
    <submittedName>
        <fullName evidence="1">Uncharacterized protein</fullName>
    </submittedName>
</protein>
<evidence type="ECO:0000313" key="1">
    <source>
        <dbReference type="EMBL" id="GAF87389.1"/>
    </source>
</evidence>
<reference evidence="1" key="1">
    <citation type="journal article" date="2014" name="Front. Microbiol.">
        <title>High frequency of phylogenetically diverse reductive dehalogenase-homologous genes in deep subseafloor sedimentary metagenomes.</title>
        <authorList>
            <person name="Kawai M."/>
            <person name="Futagami T."/>
            <person name="Toyoda A."/>
            <person name="Takaki Y."/>
            <person name="Nishi S."/>
            <person name="Hori S."/>
            <person name="Arai W."/>
            <person name="Tsubouchi T."/>
            <person name="Morono Y."/>
            <person name="Uchiyama I."/>
            <person name="Ito T."/>
            <person name="Fujiyama A."/>
            <person name="Inagaki F."/>
            <person name="Takami H."/>
        </authorList>
    </citation>
    <scope>NUCLEOTIDE SEQUENCE</scope>
    <source>
        <strain evidence="1">Expedition CK06-06</strain>
    </source>
</reference>
<comment type="caution">
    <text evidence="1">The sequence shown here is derived from an EMBL/GenBank/DDBJ whole genome shotgun (WGS) entry which is preliminary data.</text>
</comment>